<dbReference type="RefSeq" id="WP_379962321.1">
    <property type="nucleotide sequence ID" value="NZ_JAUYVI010000017.1"/>
</dbReference>
<evidence type="ECO:0000256" key="4">
    <source>
        <dbReference type="ARBA" id="ARBA00023163"/>
    </source>
</evidence>
<dbReference type="InterPro" id="IPR036388">
    <property type="entry name" value="WH-like_DNA-bd_sf"/>
</dbReference>
<gene>
    <name evidence="6" type="ORF">Q8A70_28745</name>
</gene>
<keyword evidence="2" id="KW-0805">Transcription regulation</keyword>
<dbReference type="SUPFAM" id="SSF88659">
    <property type="entry name" value="Sigma3 and sigma4 domains of RNA polymerase sigma factors"/>
    <property type="match status" value="1"/>
</dbReference>
<dbReference type="EMBL" id="JAUYVI010000017">
    <property type="protein sequence ID" value="MDQ7251710.1"/>
    <property type="molecule type" value="Genomic_DNA"/>
</dbReference>
<keyword evidence="3" id="KW-0238">DNA-binding</keyword>
<proteinExistence type="inferred from homology"/>
<reference evidence="7" key="1">
    <citation type="submission" date="2023-08" db="EMBL/GenBank/DDBJ databases">
        <title>Rhodospirillaceae gen. nov., a novel taxon isolated from the Yangtze River Yuezi River estuary sludge.</title>
        <authorList>
            <person name="Ruan L."/>
        </authorList>
    </citation>
    <scope>NUCLEOTIDE SEQUENCE [LARGE SCALE GENOMIC DNA]</scope>
    <source>
        <strain evidence="7">R-7</strain>
    </source>
</reference>
<dbReference type="Gene3D" id="3.40.50.1360">
    <property type="match status" value="1"/>
</dbReference>
<keyword evidence="4" id="KW-0804">Transcription</keyword>
<dbReference type="SUPFAM" id="SSF100950">
    <property type="entry name" value="NagB/RpiA/CoA transferase-like"/>
    <property type="match status" value="1"/>
</dbReference>
<evidence type="ECO:0000259" key="5">
    <source>
        <dbReference type="Pfam" id="PF04198"/>
    </source>
</evidence>
<dbReference type="PANTHER" id="PTHR34294:SF1">
    <property type="entry name" value="TRANSCRIPTIONAL REGULATOR LSRR"/>
    <property type="match status" value="1"/>
</dbReference>
<dbReference type="Proteomes" id="UP001230156">
    <property type="component" value="Unassembled WGS sequence"/>
</dbReference>
<organism evidence="6 7">
    <name type="scientific">Dongia sedimenti</name>
    <dbReference type="NCBI Taxonomy" id="3064282"/>
    <lineage>
        <taxon>Bacteria</taxon>
        <taxon>Pseudomonadati</taxon>
        <taxon>Pseudomonadota</taxon>
        <taxon>Alphaproteobacteria</taxon>
        <taxon>Rhodospirillales</taxon>
        <taxon>Dongiaceae</taxon>
        <taxon>Dongia</taxon>
    </lineage>
</organism>
<name>A0ABU0YVE6_9PROT</name>
<dbReference type="Gene3D" id="1.10.10.10">
    <property type="entry name" value="Winged helix-like DNA-binding domain superfamily/Winged helix DNA-binding domain"/>
    <property type="match status" value="1"/>
</dbReference>
<evidence type="ECO:0000256" key="3">
    <source>
        <dbReference type="ARBA" id="ARBA00023125"/>
    </source>
</evidence>
<keyword evidence="7" id="KW-1185">Reference proteome</keyword>
<dbReference type="InterPro" id="IPR051054">
    <property type="entry name" value="SorC_transcr_regulators"/>
</dbReference>
<comment type="caution">
    <text evidence="6">The sequence shown here is derived from an EMBL/GenBank/DDBJ whole genome shotgun (WGS) entry which is preliminary data.</text>
</comment>
<dbReference type="PANTHER" id="PTHR34294">
    <property type="entry name" value="TRANSCRIPTIONAL REGULATOR-RELATED"/>
    <property type="match status" value="1"/>
</dbReference>
<dbReference type="InterPro" id="IPR013324">
    <property type="entry name" value="RNA_pol_sigma_r3/r4-like"/>
</dbReference>
<sequence>MAQPRVKRSELSTPPEFAGDPIVWAAWLYYEERMTQEEVAERLGVSRASVVNFLQEARDRNIVTIAVASRHLQSVQIARELSRRYELNSCVVIPQGSDELPIYERIGRAGARLLLDILEPNDVLGVSWGRTVLSLSAELAEAKMPGVTVVQIAGSAIGTKEFSPELCTTNIAYRIGGRCVNLHAPGIVSRPDVKKLFMQETSLVEQFRLIRSCTKVLFGVANLSDASTALRSGYMTPEKIKPYVKRGAIAVMSGRFLDAEGHPVLGALDEQMIGLTLDEIAQIPERICVAGGVEKIPAIRSVLRGGYATILVTDEPTARALVDADD</sequence>
<accession>A0ABU0YVE6</accession>
<evidence type="ECO:0000256" key="2">
    <source>
        <dbReference type="ARBA" id="ARBA00023015"/>
    </source>
</evidence>
<comment type="similarity">
    <text evidence="1">Belongs to the SorC transcriptional regulatory family.</text>
</comment>
<evidence type="ECO:0000256" key="1">
    <source>
        <dbReference type="ARBA" id="ARBA00010466"/>
    </source>
</evidence>
<dbReference type="InterPro" id="IPR037171">
    <property type="entry name" value="NagB/RpiA_transferase-like"/>
</dbReference>
<dbReference type="InterPro" id="IPR007324">
    <property type="entry name" value="Sugar-bd_dom_put"/>
</dbReference>
<evidence type="ECO:0000313" key="6">
    <source>
        <dbReference type="EMBL" id="MDQ7251710.1"/>
    </source>
</evidence>
<evidence type="ECO:0000313" key="7">
    <source>
        <dbReference type="Proteomes" id="UP001230156"/>
    </source>
</evidence>
<protein>
    <submittedName>
        <fullName evidence="6">Sugar-binding transcriptional regulator</fullName>
    </submittedName>
</protein>
<feature type="domain" description="Sugar-binding" evidence="5">
    <location>
        <begin position="73"/>
        <end position="322"/>
    </location>
</feature>
<dbReference type="Pfam" id="PF04198">
    <property type="entry name" value="Sugar-bind"/>
    <property type="match status" value="1"/>
</dbReference>